<organism evidence="1">
    <name type="scientific">marine sediment metagenome</name>
    <dbReference type="NCBI Taxonomy" id="412755"/>
    <lineage>
        <taxon>unclassified sequences</taxon>
        <taxon>metagenomes</taxon>
        <taxon>ecological metagenomes</taxon>
    </lineage>
</organism>
<dbReference type="AlphaFoldDB" id="X1NZ51"/>
<comment type="caution">
    <text evidence="1">The sequence shown here is derived from an EMBL/GenBank/DDBJ whole genome shotgun (WGS) entry which is preliminary data.</text>
</comment>
<dbReference type="EMBL" id="BARV01015636">
    <property type="protein sequence ID" value="GAI32050.1"/>
    <property type="molecule type" value="Genomic_DNA"/>
</dbReference>
<sequence>MAATENLEFYKEDEEGEKIIKEKIIERMTDEELAKEIANVVLSKSEYKQIVTFWNPIELPMNPPGWNCTFRTQIIPLSQTCDDEVIKHSETPLCLSFEYRDKEYWVMKVVKEDKKYRGRIEGIRIMMRGALEAKKN</sequence>
<accession>X1NZ51</accession>
<protein>
    <submittedName>
        <fullName evidence="1">Uncharacterized protein</fullName>
    </submittedName>
</protein>
<name>X1NZ51_9ZZZZ</name>
<reference evidence="1" key="1">
    <citation type="journal article" date="2014" name="Front. Microbiol.">
        <title>High frequency of phylogenetically diverse reductive dehalogenase-homologous genes in deep subseafloor sedimentary metagenomes.</title>
        <authorList>
            <person name="Kawai M."/>
            <person name="Futagami T."/>
            <person name="Toyoda A."/>
            <person name="Takaki Y."/>
            <person name="Nishi S."/>
            <person name="Hori S."/>
            <person name="Arai W."/>
            <person name="Tsubouchi T."/>
            <person name="Morono Y."/>
            <person name="Uchiyama I."/>
            <person name="Ito T."/>
            <person name="Fujiyama A."/>
            <person name="Inagaki F."/>
            <person name="Takami H."/>
        </authorList>
    </citation>
    <scope>NUCLEOTIDE SEQUENCE</scope>
    <source>
        <strain evidence="1">Expedition CK06-06</strain>
    </source>
</reference>
<proteinExistence type="predicted"/>
<evidence type="ECO:0000313" key="1">
    <source>
        <dbReference type="EMBL" id="GAI32050.1"/>
    </source>
</evidence>
<gene>
    <name evidence="1" type="ORF">S06H3_26999</name>
</gene>